<dbReference type="EMBL" id="SJPM01000015">
    <property type="protein sequence ID" value="TWT91337.1"/>
    <property type="molecule type" value="Genomic_DNA"/>
</dbReference>
<dbReference type="SUPFAM" id="SSF53807">
    <property type="entry name" value="Helical backbone' metal receptor"/>
    <property type="match status" value="1"/>
</dbReference>
<organism evidence="2 3">
    <name type="scientific">Neorhodopirellula pilleata</name>
    <dbReference type="NCBI Taxonomy" id="2714738"/>
    <lineage>
        <taxon>Bacteria</taxon>
        <taxon>Pseudomonadati</taxon>
        <taxon>Planctomycetota</taxon>
        <taxon>Planctomycetia</taxon>
        <taxon>Pirellulales</taxon>
        <taxon>Pirellulaceae</taxon>
        <taxon>Neorhodopirellula</taxon>
    </lineage>
</organism>
<gene>
    <name evidence="2" type="ORF">Pla100_51850</name>
</gene>
<dbReference type="PANTHER" id="PTHR42860">
    <property type="entry name" value="VITAMIN B12-BINDING PROTEIN"/>
    <property type="match status" value="1"/>
</dbReference>
<dbReference type="AlphaFoldDB" id="A0A5C5ZWE8"/>
<protein>
    <submittedName>
        <fullName evidence="2">Periplasmic binding protein</fullName>
    </submittedName>
</protein>
<evidence type="ECO:0000313" key="2">
    <source>
        <dbReference type="EMBL" id="TWT91337.1"/>
    </source>
</evidence>
<comment type="caution">
    <text evidence="2">The sequence shown here is derived from an EMBL/GenBank/DDBJ whole genome shotgun (WGS) entry which is preliminary data.</text>
</comment>
<dbReference type="PANTHER" id="PTHR42860:SF1">
    <property type="entry name" value="VITAMIN B12-BINDING PROTEIN"/>
    <property type="match status" value="1"/>
</dbReference>
<dbReference type="Gene3D" id="3.40.50.1980">
    <property type="entry name" value="Nitrogenase molybdenum iron protein domain"/>
    <property type="match status" value="1"/>
</dbReference>
<evidence type="ECO:0000313" key="3">
    <source>
        <dbReference type="Proteomes" id="UP000316213"/>
    </source>
</evidence>
<evidence type="ECO:0000259" key="1">
    <source>
        <dbReference type="PROSITE" id="PS50983"/>
    </source>
</evidence>
<dbReference type="InterPro" id="IPR051030">
    <property type="entry name" value="Vitamin_B12-ABC_binding"/>
</dbReference>
<dbReference type="Proteomes" id="UP000316213">
    <property type="component" value="Unassembled WGS sequence"/>
</dbReference>
<reference evidence="2 3" key="1">
    <citation type="submission" date="2019-02" db="EMBL/GenBank/DDBJ databases">
        <title>Deep-cultivation of Planctomycetes and their phenomic and genomic characterization uncovers novel biology.</title>
        <authorList>
            <person name="Wiegand S."/>
            <person name="Jogler M."/>
            <person name="Boedeker C."/>
            <person name="Pinto D."/>
            <person name="Vollmers J."/>
            <person name="Rivas-Marin E."/>
            <person name="Kohn T."/>
            <person name="Peeters S.H."/>
            <person name="Heuer A."/>
            <person name="Rast P."/>
            <person name="Oberbeckmann S."/>
            <person name="Bunk B."/>
            <person name="Jeske O."/>
            <person name="Meyerdierks A."/>
            <person name="Storesund J.E."/>
            <person name="Kallscheuer N."/>
            <person name="Luecker S."/>
            <person name="Lage O.M."/>
            <person name="Pohl T."/>
            <person name="Merkel B.J."/>
            <person name="Hornburger P."/>
            <person name="Mueller R.-W."/>
            <person name="Bruemmer F."/>
            <person name="Labrenz M."/>
            <person name="Spormann A.M."/>
            <person name="Op Den Camp H."/>
            <person name="Overmann J."/>
            <person name="Amann R."/>
            <person name="Jetten M.S.M."/>
            <person name="Mascher T."/>
            <person name="Medema M.H."/>
            <person name="Devos D.P."/>
            <person name="Kaster A.-K."/>
            <person name="Ovreas L."/>
            <person name="Rohde M."/>
            <person name="Galperin M.Y."/>
            <person name="Jogler C."/>
        </authorList>
    </citation>
    <scope>NUCLEOTIDE SEQUENCE [LARGE SCALE GENOMIC DNA]</scope>
    <source>
        <strain evidence="2 3">Pla100</strain>
    </source>
</reference>
<feature type="domain" description="Fe/B12 periplasmic-binding" evidence="1">
    <location>
        <begin position="2"/>
        <end position="125"/>
    </location>
</feature>
<name>A0A5C5ZWE8_9BACT</name>
<dbReference type="PROSITE" id="PS50983">
    <property type="entry name" value="FE_B12_PBP"/>
    <property type="match status" value="1"/>
</dbReference>
<accession>A0A5C5ZWE8</accession>
<sequence>MRIVSLLPSATEIVCSLGLREQLVGVTHECDFPAGVESLPKVTRTLIPHDASSAEIDSLVRERLKTERALYSLDLKMLRKLEPDLIVTHALCDVCAVAEREVNEAACSLPGSPRVINLDLNQASA</sequence>
<keyword evidence="3" id="KW-1185">Reference proteome</keyword>
<dbReference type="InterPro" id="IPR002491">
    <property type="entry name" value="ABC_transptr_periplasmic_BD"/>
</dbReference>
<proteinExistence type="predicted"/>